<dbReference type="EMBL" id="WBMS02000062">
    <property type="protein sequence ID" value="MWA07056.1"/>
    <property type="molecule type" value="Genomic_DNA"/>
</dbReference>
<dbReference type="Proteomes" id="UP000462055">
    <property type="component" value="Unassembled WGS sequence"/>
</dbReference>
<comment type="caution">
    <text evidence="1">The sequence shown here is derived from an EMBL/GenBank/DDBJ whole genome shotgun (WGS) entry which is preliminary data.</text>
</comment>
<protein>
    <submittedName>
        <fullName evidence="1">Uncharacterized protein</fullName>
    </submittedName>
</protein>
<gene>
    <name evidence="1" type="ORF">F8568_043305</name>
</gene>
<dbReference type="AlphaFoldDB" id="A0A6I4MXF3"/>
<keyword evidence="2" id="KW-1185">Reference proteome</keyword>
<name>A0A6I4MXF3_9ACTN</name>
<dbReference type="RefSeq" id="WP_160573980.1">
    <property type="nucleotide sequence ID" value="NZ_WBMS02000062.1"/>
</dbReference>
<reference evidence="1" key="1">
    <citation type="submission" date="2019-12" db="EMBL/GenBank/DDBJ databases">
        <title>Actinomadura physcomitrii sp. nov., a novel actinomycete isolated from moss [Physcomitrium sphaericum (Ludw) Fuernr].</title>
        <authorList>
            <person name="Zhuang X."/>
        </authorList>
    </citation>
    <scope>NUCLEOTIDE SEQUENCE [LARGE SCALE GENOMIC DNA]</scope>
    <source>
        <strain evidence="1">LD22</strain>
    </source>
</reference>
<sequence>MVALADQMKAALRDKDGDRFAHTVRALYLHDPAAAKMILREGLRQAAGSEPRLKPPGR</sequence>
<accession>A0A6I4MXF3</accession>
<proteinExistence type="predicted"/>
<evidence type="ECO:0000313" key="2">
    <source>
        <dbReference type="Proteomes" id="UP000462055"/>
    </source>
</evidence>
<organism evidence="1 2">
    <name type="scientific">Actinomadura physcomitrii</name>
    <dbReference type="NCBI Taxonomy" id="2650748"/>
    <lineage>
        <taxon>Bacteria</taxon>
        <taxon>Bacillati</taxon>
        <taxon>Actinomycetota</taxon>
        <taxon>Actinomycetes</taxon>
        <taxon>Streptosporangiales</taxon>
        <taxon>Thermomonosporaceae</taxon>
        <taxon>Actinomadura</taxon>
    </lineage>
</organism>
<evidence type="ECO:0000313" key="1">
    <source>
        <dbReference type="EMBL" id="MWA07056.1"/>
    </source>
</evidence>